<reference evidence="2" key="2">
    <citation type="submission" date="2023-06" db="EMBL/GenBank/DDBJ databases">
        <authorList>
            <person name="Kobayashi Y."/>
            <person name="Kayamori A."/>
            <person name="Aoki K."/>
            <person name="Shiwa Y."/>
            <person name="Fujita N."/>
            <person name="Sugita T."/>
            <person name="Iwasaki W."/>
            <person name="Tanaka N."/>
            <person name="Takashima M."/>
        </authorList>
    </citation>
    <scope>NUCLEOTIDE SEQUENCE</scope>
    <source>
        <strain evidence="2">HIS016</strain>
    </source>
</reference>
<reference evidence="2" key="1">
    <citation type="journal article" date="2023" name="BMC Genomics">
        <title>Chromosome-level genome assemblies of Cutaneotrichosporon spp. (Trichosporonales, Basidiomycota) reveal imbalanced evolution between nucleotide sequences and chromosome synteny.</title>
        <authorList>
            <person name="Kobayashi Y."/>
            <person name="Kayamori A."/>
            <person name="Aoki K."/>
            <person name="Shiwa Y."/>
            <person name="Matsutani M."/>
            <person name="Fujita N."/>
            <person name="Sugita T."/>
            <person name="Iwasaki W."/>
            <person name="Tanaka N."/>
            <person name="Takashima M."/>
        </authorList>
    </citation>
    <scope>NUCLEOTIDE SEQUENCE</scope>
    <source>
        <strain evidence="2">HIS016</strain>
    </source>
</reference>
<organism evidence="2 3">
    <name type="scientific">Cutaneotrichosporon spelunceum</name>
    <dbReference type="NCBI Taxonomy" id="1672016"/>
    <lineage>
        <taxon>Eukaryota</taxon>
        <taxon>Fungi</taxon>
        <taxon>Dikarya</taxon>
        <taxon>Basidiomycota</taxon>
        <taxon>Agaricomycotina</taxon>
        <taxon>Tremellomycetes</taxon>
        <taxon>Trichosporonales</taxon>
        <taxon>Trichosporonaceae</taxon>
        <taxon>Cutaneotrichosporon</taxon>
    </lineage>
</organism>
<dbReference type="Proteomes" id="UP001222932">
    <property type="component" value="Unassembled WGS sequence"/>
</dbReference>
<evidence type="ECO:0000256" key="1">
    <source>
        <dbReference type="SAM" id="MobiDB-lite"/>
    </source>
</evidence>
<keyword evidence="3" id="KW-1185">Reference proteome</keyword>
<proteinExistence type="predicted"/>
<dbReference type="AlphaFoldDB" id="A0AAD3YDH2"/>
<feature type="region of interest" description="Disordered" evidence="1">
    <location>
        <begin position="42"/>
        <end position="64"/>
    </location>
</feature>
<dbReference type="EMBL" id="BTCM01000005">
    <property type="protein sequence ID" value="GMK58163.1"/>
    <property type="molecule type" value="Genomic_DNA"/>
</dbReference>
<sequence length="781" mass="87444">MNDHDIARVGDVAQAEAARIKRAELHRKQSEDRLAEVLAAHRDTPPQKVDSSCGTAANLPPNASVGRPQLSEAVSAMRSALDNLDVHAFGWMWLSLMETKAYTALTNADWAAINRKLANGLRGSEQQLYQGKLHGHISELVYLDPEVFQAVCHFVVEAAAHHHWESLLQTQFELLRFNHAAFSKTVFEAYKARGIVVDGVDVSLESSKERAERLAARLKSEGMRPLILTYVAALTILDKFDESTSRTFMGLDTDGITRRYARQNDLWQIQRRVLEGRHDTKVLVHRFRDNSAFATAYAGLQRPEVIIRMMEEHLPARYDRVPLMALETASRSLALTASKMPDLAPRIQRYLDVVWQRMLAMGGARSASAIYSRLVTLLRTNQFEGFLATASTLHANLLKARDPLADAAVVPQLIAFHLRMQNYDEALRLLQGLGKFDGSDGFTAVMIRDLLKFSCYANYPHAKRTKLVTEVLRKADASQISATSRGLLLRFLLDGGNPIEGACATLISSDYLSPGYYLKILRRLTQPKGDPTNIPIVYLEAAVHILERQVPTNRAYAGATNTAIWNTVVKSISMSNATEGERATLVKRALECFPDTCQTNARHRLALMRSIVMDSLARDDPFPELAQHWWRQLYAMDSGMHYRPEIEAAVAGFVHAGLLESAMEVIEIACKTATMHGTLRSVLEERDEWTTPEFEQALYGAGITHSNGEIVQRLPRFDVTYGNTRWDDGVKFGDEWGRQSWPDESADGMEGVVEEMEVDEIEVEEMEADEMGADDALEDVD</sequence>
<evidence type="ECO:0000313" key="2">
    <source>
        <dbReference type="EMBL" id="GMK58163.1"/>
    </source>
</evidence>
<gene>
    <name evidence="2" type="ORF">CspeluHIS016_0501950</name>
</gene>
<accession>A0AAD3YDH2</accession>
<comment type="caution">
    <text evidence="2">The sequence shown here is derived from an EMBL/GenBank/DDBJ whole genome shotgun (WGS) entry which is preliminary data.</text>
</comment>
<evidence type="ECO:0000313" key="3">
    <source>
        <dbReference type="Proteomes" id="UP001222932"/>
    </source>
</evidence>
<name>A0AAD3YDH2_9TREE</name>
<protein>
    <submittedName>
        <fullName evidence="2">Uncharacterized protein</fullName>
    </submittedName>
</protein>